<dbReference type="PROSITE" id="PS50878">
    <property type="entry name" value="RT_POL"/>
    <property type="match status" value="1"/>
</dbReference>
<evidence type="ECO:0000313" key="3">
    <source>
        <dbReference type="Proteomes" id="UP000499080"/>
    </source>
</evidence>
<evidence type="ECO:0000259" key="1">
    <source>
        <dbReference type="PROSITE" id="PS50878"/>
    </source>
</evidence>
<dbReference type="InterPro" id="IPR043502">
    <property type="entry name" value="DNA/RNA_pol_sf"/>
</dbReference>
<dbReference type="GO" id="GO:0003964">
    <property type="term" value="F:RNA-directed DNA polymerase activity"/>
    <property type="evidence" value="ECO:0007669"/>
    <property type="project" value="UniProtKB-KW"/>
</dbReference>
<protein>
    <submittedName>
        <fullName evidence="2">RNA-directed DNA polymerase from mobile element jockey</fullName>
    </submittedName>
</protein>
<dbReference type="InterPro" id="IPR000477">
    <property type="entry name" value="RT_dom"/>
</dbReference>
<dbReference type="PANTHER" id="PTHR36688">
    <property type="entry name" value="ENDO/EXONUCLEASE/PHOSPHATASE DOMAIN-CONTAINING PROTEIN"/>
    <property type="match status" value="1"/>
</dbReference>
<feature type="domain" description="Reverse transcriptase" evidence="1">
    <location>
        <begin position="200"/>
        <end position="469"/>
    </location>
</feature>
<keyword evidence="3" id="KW-1185">Reference proteome</keyword>
<accession>A0A4Y2WCN6</accession>
<reference evidence="2 3" key="1">
    <citation type="journal article" date="2019" name="Sci. Rep.">
        <title>Orb-weaving spider Araneus ventricosus genome elucidates the spidroin gene catalogue.</title>
        <authorList>
            <person name="Kono N."/>
            <person name="Nakamura H."/>
            <person name="Ohtoshi R."/>
            <person name="Moran D.A.P."/>
            <person name="Shinohara A."/>
            <person name="Yoshida Y."/>
            <person name="Fujiwara M."/>
            <person name="Mori M."/>
            <person name="Tomita M."/>
            <person name="Arakawa K."/>
        </authorList>
    </citation>
    <scope>NUCLEOTIDE SEQUENCE [LARGE SCALE GENOMIC DNA]</scope>
</reference>
<dbReference type="InterPro" id="IPR052560">
    <property type="entry name" value="RdDP_mobile_element"/>
</dbReference>
<gene>
    <name evidence="2" type="primary">jockeypol_33</name>
    <name evidence="2" type="ORF">AVEN_129347_1</name>
</gene>
<evidence type="ECO:0000313" key="2">
    <source>
        <dbReference type="EMBL" id="GBO35433.1"/>
    </source>
</evidence>
<dbReference type="OrthoDB" id="10050074at2759"/>
<dbReference type="PANTHER" id="PTHR36688:SF1">
    <property type="entry name" value="ENDONUCLEASE_EXONUCLEASE_PHOSPHATASE DOMAIN-CONTAINING PROTEIN"/>
    <property type="match status" value="1"/>
</dbReference>
<comment type="caution">
    <text evidence="2">The sequence shown here is derived from an EMBL/GenBank/DDBJ whole genome shotgun (WGS) entry which is preliminary data.</text>
</comment>
<dbReference type="EMBL" id="BGPR01059403">
    <property type="protein sequence ID" value="GBO35433.1"/>
    <property type="molecule type" value="Genomic_DNA"/>
</dbReference>
<keyword evidence="2" id="KW-0695">RNA-directed DNA polymerase</keyword>
<dbReference type="CDD" id="cd01650">
    <property type="entry name" value="RT_nLTR_like"/>
    <property type="match status" value="1"/>
</dbReference>
<sequence>MDAKIAASKSVPADQTYIDPAIRQLNNERNHARKMYQRTRNPEFNRLAGKLNKKIIKLNEKIENSLTNKLVNVTTEDGTLWDFVRPFKQKFKNISALNGPASIALTDKDKANCLASSLEKQFQLNDTHDTATELLVKNSVEGFRPSNKFNFNNITPPHEIRNCITKLKTNKAPGNDKINNKMLKCCPDNCVYHLTLIIYKIMTIGHFPTKWKTATVIPILKPGKDPTQPTSYRPISLLSSISKIAEHIILDRLKSHLEKNHILCPEQFGFRKNLSTTHQLIRVVEIIEEAFNAKQKTGAVFLDIQKAFDRVWQDALIHKLINYNTPNYITKIIQNYLMNRNFMVKVNNEFSDLKQINAGVAQGSKLGPILFSLFINDIPKQHNTMVCMYADDIAILAKHKNPNFIHVALTKHLQTLEAWFRKWKIELNVSKTESIMFSKCRNNSKFRPPKINNKSIEWSQKCKYLGVILDRKLTWKPHFTHIKNKFRELTRKFFPLISRNSKMSRENKILIYASYLRPVLTSACPVWGYAPNYILKILATQQNIIIRNICNAKFYMKNRDIYRALDFPTFNSFITKIATNFFKNLDDHDNLAIQNITKYTPDPKIKRPRNILL</sequence>
<name>A0A4Y2WCN6_ARAVE</name>
<dbReference type="SUPFAM" id="SSF56672">
    <property type="entry name" value="DNA/RNA polymerases"/>
    <property type="match status" value="1"/>
</dbReference>
<keyword evidence="2" id="KW-0808">Transferase</keyword>
<proteinExistence type="predicted"/>
<dbReference type="AlphaFoldDB" id="A0A4Y2WCN6"/>
<organism evidence="2 3">
    <name type="scientific">Araneus ventricosus</name>
    <name type="common">Orbweaver spider</name>
    <name type="synonym">Epeira ventricosa</name>
    <dbReference type="NCBI Taxonomy" id="182803"/>
    <lineage>
        <taxon>Eukaryota</taxon>
        <taxon>Metazoa</taxon>
        <taxon>Ecdysozoa</taxon>
        <taxon>Arthropoda</taxon>
        <taxon>Chelicerata</taxon>
        <taxon>Arachnida</taxon>
        <taxon>Araneae</taxon>
        <taxon>Araneomorphae</taxon>
        <taxon>Entelegynae</taxon>
        <taxon>Araneoidea</taxon>
        <taxon>Araneidae</taxon>
        <taxon>Araneus</taxon>
    </lineage>
</organism>
<dbReference type="Pfam" id="PF00078">
    <property type="entry name" value="RVT_1"/>
    <property type="match status" value="1"/>
</dbReference>
<dbReference type="Proteomes" id="UP000499080">
    <property type="component" value="Unassembled WGS sequence"/>
</dbReference>
<keyword evidence="2" id="KW-0548">Nucleotidyltransferase</keyword>